<evidence type="ECO:0000313" key="2">
    <source>
        <dbReference type="EMBL" id="ANU58092.1"/>
    </source>
</evidence>
<dbReference type="SUPFAM" id="SSF47729">
    <property type="entry name" value="IHF-like DNA-binding proteins"/>
    <property type="match status" value="1"/>
</dbReference>
<gene>
    <name evidence="2" type="ORF">A4V03_11390</name>
</gene>
<dbReference type="Proteomes" id="UP000092631">
    <property type="component" value="Chromosome"/>
</dbReference>
<evidence type="ECO:0000256" key="1">
    <source>
        <dbReference type="ARBA" id="ARBA00023125"/>
    </source>
</evidence>
<keyword evidence="1 2" id="KW-0238">DNA-binding</keyword>
<sequence>MAYYDFKKKPALTTKEGEKDVLYPSIVFNGTINTKQLLKQLVARTGYKPGVVEGTLMELVDLVGEYIGQGYRVEVGEFGYFSGKIKSRLVKDKKDLRSPSIQFNGVNFLASKTFKKKATGKLERAQKLFFQVSSQLDDEELKRILLEHVNRYGFITRTTYTELTGRLKNKALEDLKRFAKEGIICKMGRGNQMLFVKNQEDSQTEPNR</sequence>
<dbReference type="RefSeq" id="WP_065539013.1">
    <property type="nucleotide sequence ID" value="NZ_CAJUNY010000133.1"/>
</dbReference>
<keyword evidence="3" id="KW-1185">Reference proteome</keyword>
<dbReference type="OrthoDB" id="1097869at2"/>
<dbReference type="EMBL" id="CP015401">
    <property type="protein sequence ID" value="ANU58092.1"/>
    <property type="molecule type" value="Genomic_DNA"/>
</dbReference>
<dbReference type="InterPro" id="IPR041607">
    <property type="entry name" value="HU-HIG"/>
</dbReference>
<evidence type="ECO:0000313" key="3">
    <source>
        <dbReference type="Proteomes" id="UP000092631"/>
    </source>
</evidence>
<dbReference type="GeneID" id="82187746"/>
<dbReference type="Pfam" id="PF18291">
    <property type="entry name" value="HU-HIG"/>
    <property type="match status" value="1"/>
</dbReference>
<dbReference type="KEGG" id="bcae:A4V03_11390"/>
<accession>A0A1C7H2S3</accession>
<protein>
    <submittedName>
        <fullName evidence="2">DNA-binding protein</fullName>
    </submittedName>
</protein>
<dbReference type="Gene3D" id="4.10.520.10">
    <property type="entry name" value="IHF-like DNA-binding proteins"/>
    <property type="match status" value="1"/>
</dbReference>
<dbReference type="InterPro" id="IPR010992">
    <property type="entry name" value="IHF-like_DNA-bd_dom_sf"/>
</dbReference>
<proteinExistence type="predicted"/>
<dbReference type="GO" id="GO:0003677">
    <property type="term" value="F:DNA binding"/>
    <property type="evidence" value="ECO:0007669"/>
    <property type="project" value="UniProtKB-KW"/>
</dbReference>
<name>A0A1C7H2S3_9BACE</name>
<reference evidence="3" key="1">
    <citation type="submission" date="2016-04" db="EMBL/GenBank/DDBJ databases">
        <title>Complete Genome Sequences of Twelve Strains of a Stable Defined Moderately Diverse Mouse Microbiota 2 (sDMDMm2).</title>
        <authorList>
            <person name="Uchimura Y."/>
            <person name="Wyss M."/>
            <person name="Brugiroux S."/>
            <person name="Limenitakis J.P."/>
            <person name="Stecher B."/>
            <person name="McCoy K.D."/>
            <person name="Macpherson A.J."/>
        </authorList>
    </citation>
    <scope>NUCLEOTIDE SEQUENCE [LARGE SCALE GENOMIC DNA]</scope>
    <source>
        <strain evidence="3">I48</strain>
    </source>
</reference>
<organism evidence="2 3">
    <name type="scientific">Bacteroides caecimuris</name>
    <dbReference type="NCBI Taxonomy" id="1796613"/>
    <lineage>
        <taxon>Bacteria</taxon>
        <taxon>Pseudomonadati</taxon>
        <taxon>Bacteroidota</taxon>
        <taxon>Bacteroidia</taxon>
        <taxon>Bacteroidales</taxon>
        <taxon>Bacteroidaceae</taxon>
        <taxon>Bacteroides</taxon>
    </lineage>
</organism>
<dbReference type="AlphaFoldDB" id="A0A1C7H2S3"/>